<dbReference type="PANTHER" id="PTHR45662:SF2">
    <property type="entry name" value="PHOSPHATIDYLINOSITOL-3-PHOSPHATASE SAC1"/>
    <property type="match status" value="1"/>
</dbReference>
<evidence type="ECO:0000259" key="1">
    <source>
        <dbReference type="PROSITE" id="PS50275"/>
    </source>
</evidence>
<keyword evidence="3" id="KW-1185">Reference proteome</keyword>
<evidence type="ECO:0000313" key="2">
    <source>
        <dbReference type="EMBL" id="RUS29282.1"/>
    </source>
</evidence>
<reference evidence="2 3" key="1">
    <citation type="journal article" date="2018" name="New Phytol.">
        <title>Phylogenomics of Endogonaceae and evolution of mycorrhizas within Mucoromycota.</title>
        <authorList>
            <person name="Chang Y."/>
            <person name="Desiro A."/>
            <person name="Na H."/>
            <person name="Sandor L."/>
            <person name="Lipzen A."/>
            <person name="Clum A."/>
            <person name="Barry K."/>
            <person name="Grigoriev I.V."/>
            <person name="Martin F.M."/>
            <person name="Stajich J.E."/>
            <person name="Smith M.E."/>
            <person name="Bonito G."/>
            <person name="Spatafora J.W."/>
        </authorList>
    </citation>
    <scope>NUCLEOTIDE SEQUENCE [LARGE SCALE GENOMIC DNA]</scope>
    <source>
        <strain evidence="2 3">AD002</strain>
    </source>
</reference>
<feature type="domain" description="SAC" evidence="1">
    <location>
        <begin position="149"/>
        <end position="329"/>
    </location>
</feature>
<dbReference type="InterPro" id="IPR002013">
    <property type="entry name" value="SAC_dom"/>
</dbReference>
<sequence length="370" mass="41762">MQSVILVRDNPRSLALRPAVIGVDTPSVLIFEQHAEDYYRPSYPRCTVKLARPHEFDLSKYIYLNSRPVFGCLGLIHISNDIFLAVVTDCQHIGRIRPGEEVYRIQSVSFYSLSSNVYDDLDLGYKNDAWDDEASEQNPQAVQHPCAQLQKLFASGSFYFSPDFDLTRTVQARCCIDPNQCLGALTISPTLGVHSFDDHFLWNSFMIRELLNFRSNMSNADQAELDRGGFLNHNQCLPCLMWCFKVLAIQGYVGIEEPYVGSDRVELSVISKLSCKRAGFSRHAIAGKHIRKELLLFTLLTLSTIIPPVGTRFNTRGIDDNGHVANYVEVITEVQLLLLSLLSVNRRRPYCTQINGPLHTRRSAAVFLVG</sequence>
<dbReference type="EMBL" id="RBNJ01005359">
    <property type="protein sequence ID" value="RUS29282.1"/>
    <property type="molecule type" value="Genomic_DNA"/>
</dbReference>
<dbReference type="GO" id="GO:0046856">
    <property type="term" value="P:phosphatidylinositol dephosphorylation"/>
    <property type="evidence" value="ECO:0007669"/>
    <property type="project" value="TreeGrafter"/>
</dbReference>
<dbReference type="PROSITE" id="PS50275">
    <property type="entry name" value="SAC"/>
    <property type="match status" value="1"/>
</dbReference>
<protein>
    <submittedName>
        <fullName evidence="2">SacI homology domain-containing protein</fullName>
    </submittedName>
</protein>
<dbReference type="Pfam" id="PF02383">
    <property type="entry name" value="Syja_N"/>
    <property type="match status" value="2"/>
</dbReference>
<dbReference type="GO" id="GO:0005783">
    <property type="term" value="C:endoplasmic reticulum"/>
    <property type="evidence" value="ECO:0007669"/>
    <property type="project" value="TreeGrafter"/>
</dbReference>
<gene>
    <name evidence="2" type="ORF">BC938DRAFT_480835</name>
</gene>
<dbReference type="GO" id="GO:0043812">
    <property type="term" value="F:phosphatidylinositol-4-phosphate phosphatase activity"/>
    <property type="evidence" value="ECO:0007669"/>
    <property type="project" value="TreeGrafter"/>
</dbReference>
<accession>A0A433QHL0</accession>
<organism evidence="2 3">
    <name type="scientific">Jimgerdemannia flammicorona</name>
    <dbReference type="NCBI Taxonomy" id="994334"/>
    <lineage>
        <taxon>Eukaryota</taxon>
        <taxon>Fungi</taxon>
        <taxon>Fungi incertae sedis</taxon>
        <taxon>Mucoromycota</taxon>
        <taxon>Mucoromycotina</taxon>
        <taxon>Endogonomycetes</taxon>
        <taxon>Endogonales</taxon>
        <taxon>Endogonaceae</taxon>
        <taxon>Jimgerdemannia</taxon>
    </lineage>
</organism>
<name>A0A433QHL0_9FUNG</name>
<dbReference type="AlphaFoldDB" id="A0A433QHL0"/>
<dbReference type="Proteomes" id="UP000274822">
    <property type="component" value="Unassembled WGS sequence"/>
</dbReference>
<dbReference type="PANTHER" id="PTHR45662">
    <property type="entry name" value="PHOSPHATIDYLINOSITIDE PHOSPHATASE SAC1"/>
    <property type="match status" value="1"/>
</dbReference>
<proteinExistence type="predicted"/>
<comment type="caution">
    <text evidence="2">The sequence shown here is derived from an EMBL/GenBank/DDBJ whole genome shotgun (WGS) entry which is preliminary data.</text>
</comment>
<evidence type="ECO:0000313" key="3">
    <source>
        <dbReference type="Proteomes" id="UP000274822"/>
    </source>
</evidence>